<dbReference type="AlphaFoldDB" id="A0A1W6NVY5"/>
<feature type="region of interest" description="Disordered" evidence="1">
    <location>
        <begin position="34"/>
        <end position="57"/>
    </location>
</feature>
<dbReference type="EMBL" id="CP019937">
    <property type="protein sequence ID" value="ARO13375.1"/>
    <property type="molecule type" value="Genomic_DNA"/>
</dbReference>
<evidence type="ECO:0000313" key="2">
    <source>
        <dbReference type="EMBL" id="ARO13375.1"/>
    </source>
</evidence>
<dbReference type="STRING" id="92947.BVG79_00013"/>
<keyword evidence="3" id="KW-1185">Reference proteome</keyword>
<protein>
    <submittedName>
        <fullName evidence="2">Uncharacterized protein</fullName>
    </submittedName>
</protein>
<dbReference type="KEGG" id="kro:BVG79_00013"/>
<dbReference type="OrthoDB" id="7874140at2"/>
<gene>
    <name evidence="2" type="ORF">BVG79_00013</name>
</gene>
<evidence type="ECO:0000313" key="3">
    <source>
        <dbReference type="Proteomes" id="UP000242447"/>
    </source>
</evidence>
<organism evidence="2 3">
    <name type="scientific">Ketogulonicigenium robustum</name>
    <dbReference type="NCBI Taxonomy" id="92947"/>
    <lineage>
        <taxon>Bacteria</taxon>
        <taxon>Pseudomonadati</taxon>
        <taxon>Pseudomonadota</taxon>
        <taxon>Alphaproteobacteria</taxon>
        <taxon>Rhodobacterales</taxon>
        <taxon>Roseobacteraceae</taxon>
        <taxon>Ketogulonicigenium</taxon>
    </lineage>
</organism>
<sequence>MQTLAGSCDLGVNNAGTLPHDACKIGAVLEDASPQKNETPGALAGATEGDTNEPLNSDADYQLRRDWAIALRYAIESCDPLDAALIMSDALERMRQGRPIPPLMNALDEARNWAAWATPFEVKAYALACFEALPPKAQAGFLAHVTGRPVQ</sequence>
<evidence type="ECO:0000256" key="1">
    <source>
        <dbReference type="SAM" id="MobiDB-lite"/>
    </source>
</evidence>
<reference evidence="2 3" key="1">
    <citation type="submission" date="2017-02" db="EMBL/GenBank/DDBJ databases">
        <title>Ketogulonicigenium robustum SPU B003 Genome sequencing and assembly.</title>
        <authorList>
            <person name="Li Y."/>
            <person name="Liu L."/>
            <person name="Wang C."/>
            <person name="Zhang M."/>
            <person name="Zhang T."/>
            <person name="Zhang Y."/>
        </authorList>
    </citation>
    <scope>NUCLEOTIDE SEQUENCE [LARGE SCALE GENOMIC DNA]</scope>
    <source>
        <strain evidence="2 3">SPU_B003</strain>
    </source>
</reference>
<name>A0A1W6NVY5_9RHOB</name>
<dbReference type="RefSeq" id="WP_085785108.1">
    <property type="nucleotide sequence ID" value="NZ_CP019937.1"/>
</dbReference>
<proteinExistence type="predicted"/>
<dbReference type="Proteomes" id="UP000242447">
    <property type="component" value="Chromosome"/>
</dbReference>
<accession>A0A1W6NVY5</accession>